<organism evidence="1 2">
    <name type="scientific">Symbiodinium natans</name>
    <dbReference type="NCBI Taxonomy" id="878477"/>
    <lineage>
        <taxon>Eukaryota</taxon>
        <taxon>Sar</taxon>
        <taxon>Alveolata</taxon>
        <taxon>Dinophyceae</taxon>
        <taxon>Suessiales</taxon>
        <taxon>Symbiodiniaceae</taxon>
        <taxon>Symbiodinium</taxon>
    </lineage>
</organism>
<sequence length="352" mass="38333">MGIGYLLQNADVASAHIPEQGVWPSVRHWQQRSSFEAGAPSPKTGLKQVEKVSQNVGCAPGFRCMSKISEFGMEHNGEYKRVYTPILPPRFEQRDVWEWGCPARGDMTPAGKCQPPKPGEEGQAGMCWSQNAMLAGPKTPCGSSGDKCMCVKPATSDGAIGYGNKSKEILPEFTEGDSGDAGGVEVVMGNFQVQPLPHCDDCLGLSSNWEQCSECANCSYGTKVLDGRPTLACYDKDFQPPGQPVEAETPPKAGEEYRKRNFVLLQGKRAEEQDLWIIPQYPLWDPEPEGLGDDASGGQVFPFQINAEPLSNEAWVKAYKVAAPKIQQLGPSFCRMFDIVSMGQQCSVAMSP</sequence>
<dbReference type="OrthoDB" id="430154at2759"/>
<gene>
    <name evidence="1" type="primary">GSTO1</name>
    <name evidence="1" type="ORF">SNAT2548_LOCUS29810</name>
</gene>
<dbReference type="Proteomes" id="UP000604046">
    <property type="component" value="Unassembled WGS sequence"/>
</dbReference>
<dbReference type="AlphaFoldDB" id="A0A812THD8"/>
<comment type="caution">
    <text evidence="1">The sequence shown here is derived from an EMBL/GenBank/DDBJ whole genome shotgun (WGS) entry which is preliminary data.</text>
</comment>
<dbReference type="EMBL" id="CAJNDS010002577">
    <property type="protein sequence ID" value="CAE7532007.1"/>
    <property type="molecule type" value="Genomic_DNA"/>
</dbReference>
<accession>A0A812THD8</accession>
<keyword evidence="2" id="KW-1185">Reference proteome</keyword>
<name>A0A812THD8_9DINO</name>
<proteinExistence type="predicted"/>
<evidence type="ECO:0000313" key="2">
    <source>
        <dbReference type="Proteomes" id="UP000604046"/>
    </source>
</evidence>
<protein>
    <submittedName>
        <fullName evidence="1">GSTO1 protein</fullName>
    </submittedName>
</protein>
<reference evidence="1" key="1">
    <citation type="submission" date="2021-02" db="EMBL/GenBank/DDBJ databases">
        <authorList>
            <person name="Dougan E. K."/>
            <person name="Rhodes N."/>
            <person name="Thang M."/>
            <person name="Chan C."/>
        </authorList>
    </citation>
    <scope>NUCLEOTIDE SEQUENCE</scope>
</reference>
<evidence type="ECO:0000313" key="1">
    <source>
        <dbReference type="EMBL" id="CAE7532007.1"/>
    </source>
</evidence>